<comment type="caution">
    <text evidence="1">The sequence shown here is derived from an EMBL/GenBank/DDBJ whole genome shotgun (WGS) entry which is preliminary data.</text>
</comment>
<proteinExistence type="predicted"/>
<dbReference type="Proteomes" id="UP000444721">
    <property type="component" value="Unassembled WGS sequence"/>
</dbReference>
<dbReference type="VEuPathDB" id="AmoebaDB:FDP41_010679"/>
<dbReference type="EMBL" id="VFQX01000006">
    <property type="protein sequence ID" value="KAF0983614.1"/>
    <property type="molecule type" value="Genomic_DNA"/>
</dbReference>
<reference evidence="1 2" key="1">
    <citation type="journal article" date="2019" name="Sci. Rep.">
        <title>Nanopore sequencing improves the draft genome of the human pathogenic amoeba Naegleria fowleri.</title>
        <authorList>
            <person name="Liechti N."/>
            <person name="Schurch N."/>
            <person name="Bruggmann R."/>
            <person name="Wittwer M."/>
        </authorList>
    </citation>
    <scope>NUCLEOTIDE SEQUENCE [LARGE SCALE GENOMIC DNA]</scope>
    <source>
        <strain evidence="1 2">ATCC 30894</strain>
    </source>
</reference>
<name>A0A6A5CAP2_NAEFO</name>
<accession>A0A6A5CAP2</accession>
<gene>
    <name evidence="1" type="ORF">FDP41_010679</name>
</gene>
<evidence type="ECO:0000313" key="2">
    <source>
        <dbReference type="Proteomes" id="UP000444721"/>
    </source>
</evidence>
<dbReference type="AlphaFoldDB" id="A0A6A5CAP2"/>
<organism evidence="1 2">
    <name type="scientific">Naegleria fowleri</name>
    <name type="common">Brain eating amoeba</name>
    <dbReference type="NCBI Taxonomy" id="5763"/>
    <lineage>
        <taxon>Eukaryota</taxon>
        <taxon>Discoba</taxon>
        <taxon>Heterolobosea</taxon>
        <taxon>Tetramitia</taxon>
        <taxon>Eutetramitia</taxon>
        <taxon>Vahlkampfiidae</taxon>
        <taxon>Naegleria</taxon>
    </lineage>
</organism>
<protein>
    <submittedName>
        <fullName evidence="1">Uncharacterized protein</fullName>
    </submittedName>
</protein>
<keyword evidence="2" id="KW-1185">Reference proteome</keyword>
<dbReference type="RefSeq" id="XP_044568327.1">
    <property type="nucleotide sequence ID" value="XM_044701003.1"/>
</dbReference>
<dbReference type="VEuPathDB" id="AmoebaDB:NfTy_014020"/>
<dbReference type="GeneID" id="68117894"/>
<evidence type="ECO:0000313" key="1">
    <source>
        <dbReference type="EMBL" id="KAF0983614.1"/>
    </source>
</evidence>
<sequence>MHLHNHQNQLGPYLTKYRFLQAYCYEQFTLLVKMPTSSTTNSNSTSTTAHLSQSNLLNLEKREEFKTTLIKLKDQVAAISQNLPKEWF</sequence>